<dbReference type="AlphaFoldDB" id="A0A402D5G1"/>
<evidence type="ECO:0000313" key="1">
    <source>
        <dbReference type="EMBL" id="BDI29793.1"/>
    </source>
</evidence>
<organism evidence="1 2">
    <name type="scientific">Capsulimonas corticalis</name>
    <dbReference type="NCBI Taxonomy" id="2219043"/>
    <lineage>
        <taxon>Bacteria</taxon>
        <taxon>Bacillati</taxon>
        <taxon>Armatimonadota</taxon>
        <taxon>Armatimonadia</taxon>
        <taxon>Capsulimonadales</taxon>
        <taxon>Capsulimonadaceae</taxon>
        <taxon>Capsulimonas</taxon>
    </lineage>
</organism>
<dbReference type="InterPro" id="IPR011047">
    <property type="entry name" value="Quinoprotein_ADH-like_sf"/>
</dbReference>
<dbReference type="InterPro" id="IPR015943">
    <property type="entry name" value="WD40/YVTN_repeat-like_dom_sf"/>
</dbReference>
<dbReference type="KEGG" id="ccot:CCAX7_18440"/>
<dbReference type="PANTHER" id="PTHR19879">
    <property type="entry name" value="TRANSCRIPTION INITIATION FACTOR TFIID"/>
    <property type="match status" value="1"/>
</dbReference>
<dbReference type="InterPro" id="IPR013783">
    <property type="entry name" value="Ig-like_fold"/>
</dbReference>
<dbReference type="PROSITE" id="PS50294">
    <property type="entry name" value="WD_REPEATS_REGION"/>
    <property type="match status" value="2"/>
</dbReference>
<keyword evidence="2" id="KW-1185">Reference proteome</keyword>
<evidence type="ECO:0000313" key="2">
    <source>
        <dbReference type="Proteomes" id="UP000287394"/>
    </source>
</evidence>
<dbReference type="PROSITE" id="PS50853">
    <property type="entry name" value="FN3"/>
    <property type="match status" value="1"/>
</dbReference>
<dbReference type="InterPro" id="IPR036322">
    <property type="entry name" value="WD40_repeat_dom_sf"/>
</dbReference>
<reference evidence="1 2" key="1">
    <citation type="journal article" date="2019" name="Int. J. Syst. Evol. Microbiol.">
        <title>Capsulimonas corticalis gen. nov., sp. nov., an aerobic capsulated bacterium, of a novel bacterial order, Capsulimonadales ord. nov., of the class Armatimonadia of the phylum Armatimonadetes.</title>
        <authorList>
            <person name="Li J."/>
            <person name="Kudo C."/>
            <person name="Tonouchi A."/>
        </authorList>
    </citation>
    <scope>NUCLEOTIDE SEQUENCE [LARGE SCALE GENOMIC DNA]</scope>
    <source>
        <strain evidence="1 2">AX-7</strain>
    </source>
</reference>
<dbReference type="PANTHER" id="PTHR19879:SF9">
    <property type="entry name" value="TRANSCRIPTION INITIATION FACTOR TFIID SUBUNIT 5"/>
    <property type="match status" value="1"/>
</dbReference>
<dbReference type="CDD" id="cd00063">
    <property type="entry name" value="FN3"/>
    <property type="match status" value="1"/>
</dbReference>
<gene>
    <name evidence="1" type="ORF">CCAX7_18440</name>
</gene>
<dbReference type="SUPFAM" id="SSF49265">
    <property type="entry name" value="Fibronectin type III"/>
    <property type="match status" value="1"/>
</dbReference>
<dbReference type="Gene3D" id="2.130.10.10">
    <property type="entry name" value="YVTN repeat-like/Quinoprotein amine dehydrogenase"/>
    <property type="match status" value="3"/>
</dbReference>
<dbReference type="Proteomes" id="UP000287394">
    <property type="component" value="Chromosome"/>
</dbReference>
<sequence length="1252" mass="126326">MIKPRIRRCTTLAPLGILAFAAFALPAARVDAAGSPDLVWMRPGAKHVGDVAVSPDGKLLALVTGDAASPNIKLIRRADGVFLHMIRLSYPALAVTFSPDSHTLAVRCHVADFQTDTPSYYLFRVSDGGLIRAFPALGLESANPLRDDRITFTPDGKQLVTDELSFDQSVVATSIYNVLDGSLQPPAIAGYAPGSLAADLGGNLLSGAQSTLAPDGSLRFSFLSDGTAALWSPANGAYLGSGSFQVSGGPWTNPVYLSPQLVAFGGPQGLSTLSLASLSGGAPPHVPVAFDAFMNAKALWTSPDANRTTLLALGSVGGSPDVLRVYRKLPGASIPAPLDLDISAFEPLGGAAITPEASSYFVSGVALGFPCVFEINALGGPGNSSLIERSLLAHAARANGVAYSPDGQIVVTGGDDGRLCLWSAADGSLIRTDGIHEPIEAVAISPSGRFVAYAVSDKVVTLDRTNNSSTYVSVTEPFRLAFSPDGGYLVAVTGEPQVRVWSTSQLATGGMLQFYAVGGFGTVQDAVFSPDSATVAIKSLNQLYFWTIGGSYPAPIDLGSNAANGFGLAYSPDGSRLAVGGDRDVSLVDTAAHTVVKTLHDPVAYGTAYVSSVAYRPDGGLLLSAHADGAVRAWNAAAGTLLQTYSEDTGVRNSFGLLGIAAAPNGCDFAYCWDDGSVSLANMPGPTPLKVTLDTSATAASATYSSVLFHWTTNLPADSQSDIGLSLPPYEAGTPLDSARVTTHTQTMTGLIPATTYHYRVRSTDARGVTRDSEDATFTTRAAPTPSQVVFQVPSGYGGVATVVGVTLTTPADENGVQVAMSSSDAQMIPAGTKLTIPPGASGAWLKIVPTAVSANTVVSVSATLNAVTKTATLPINPPLLTALSTIASVAGGQPLAVKATLQGAAPAGGLIVPVSSPSSAIIGGSITIPAGATSGTTTLATRLVNANTPVTLTATSNGTSRTVSVTVQPTIQSIAFAAAGGYGGVSTSVGVSLYVPAGPNGVTIALSSPGSTLFPAGTTVTIPAGAYGAWIRCTPAPVASATVITATATLGSVSRSATYAVNAPALTSFVPASSVLGGQPLSARVTLTSPAPAGGALVSVTSNSPAITGGAVTVPAGATTATALLTTHPVSAAASVTLTAAWKSVSLTGNVAVQPSFQSIVFAAASGYGGASTSLGVALYTPAGPGGLTVTLSSSDTKMIPAGTTLTIPTGSYSAWMRVTPSVVVSDTAVTATAALGSFTKSATYTVKKNP</sequence>
<dbReference type="PROSITE" id="PS50082">
    <property type="entry name" value="WD_REPEATS_2"/>
    <property type="match status" value="2"/>
</dbReference>
<dbReference type="InterPro" id="IPR001680">
    <property type="entry name" value="WD40_rpt"/>
</dbReference>
<proteinExistence type="predicted"/>
<dbReference type="EMBL" id="AP025739">
    <property type="protein sequence ID" value="BDI29793.1"/>
    <property type="molecule type" value="Genomic_DNA"/>
</dbReference>
<name>A0A402D5G1_9BACT</name>
<dbReference type="OrthoDB" id="414967at2"/>
<dbReference type="InterPro" id="IPR036116">
    <property type="entry name" value="FN3_sf"/>
</dbReference>
<dbReference type="InterPro" id="IPR003961">
    <property type="entry name" value="FN3_dom"/>
</dbReference>
<dbReference type="Pfam" id="PF00400">
    <property type="entry name" value="WD40"/>
    <property type="match status" value="2"/>
</dbReference>
<dbReference type="SUPFAM" id="SSF50978">
    <property type="entry name" value="WD40 repeat-like"/>
    <property type="match status" value="1"/>
</dbReference>
<dbReference type="SMART" id="SM00320">
    <property type="entry name" value="WD40"/>
    <property type="match status" value="7"/>
</dbReference>
<dbReference type="SUPFAM" id="SSF50998">
    <property type="entry name" value="Quinoprotein alcohol dehydrogenase-like"/>
    <property type="match status" value="1"/>
</dbReference>
<dbReference type="Gene3D" id="2.60.40.10">
    <property type="entry name" value="Immunoglobulins"/>
    <property type="match status" value="1"/>
</dbReference>
<protein>
    <submittedName>
        <fullName evidence="1">Uncharacterized protein</fullName>
    </submittedName>
</protein>
<accession>A0A402D5G1</accession>
<dbReference type="RefSeq" id="WP_119324734.1">
    <property type="nucleotide sequence ID" value="NZ_AP025739.1"/>
</dbReference>